<dbReference type="Proteomes" id="UP000535890">
    <property type="component" value="Unassembled WGS sequence"/>
</dbReference>
<feature type="region of interest" description="Disordered" evidence="1">
    <location>
        <begin position="1"/>
        <end position="28"/>
    </location>
</feature>
<proteinExistence type="predicted"/>
<comment type="caution">
    <text evidence="2">The sequence shown here is derived from an EMBL/GenBank/DDBJ whole genome shotgun (WGS) entry which is preliminary data.</text>
</comment>
<evidence type="ECO:0000313" key="3">
    <source>
        <dbReference type="Proteomes" id="UP000535890"/>
    </source>
</evidence>
<keyword evidence="3" id="KW-1185">Reference proteome</keyword>
<dbReference type="Pfam" id="PF12079">
    <property type="entry name" value="DUF3558"/>
    <property type="match status" value="1"/>
</dbReference>
<dbReference type="InterPro" id="IPR024520">
    <property type="entry name" value="DUF3558"/>
</dbReference>
<feature type="compositionally biased region" description="Low complexity" evidence="1">
    <location>
        <begin position="8"/>
        <end position="23"/>
    </location>
</feature>
<dbReference type="RefSeq" id="WP_179796111.1">
    <property type="nucleotide sequence ID" value="NZ_BAABHP010000013.1"/>
</dbReference>
<sequence length="174" mass="18559">MALLASCSTPAPDLPSPSTSPTSARYGAPVVDAPRDVTAYAGQPCTLLSGSELQALGLRGPGVQRTSVDVQECSWPTAERGRLAMAVNADRDLLVDTYRSRVLPIFVPTTVEGMPAVRQRSRPDDNTCTVTTGLGPRQALETEWSGLTSRQTTDPCARAEEAIALVVRKLPPQR</sequence>
<accession>A0A7Y9J7S6</accession>
<protein>
    <recommendedName>
        <fullName evidence="4">DUF3558 domain-containing protein</fullName>
    </recommendedName>
</protein>
<name>A0A7Y9J7S6_9PSEU</name>
<dbReference type="EMBL" id="JACCBN010000001">
    <property type="protein sequence ID" value="NYD38710.1"/>
    <property type="molecule type" value="Genomic_DNA"/>
</dbReference>
<dbReference type="AlphaFoldDB" id="A0A7Y9J7S6"/>
<evidence type="ECO:0008006" key="4">
    <source>
        <dbReference type="Google" id="ProtNLM"/>
    </source>
</evidence>
<organism evidence="2 3">
    <name type="scientific">Actinomycetospora corticicola</name>
    <dbReference type="NCBI Taxonomy" id="663602"/>
    <lineage>
        <taxon>Bacteria</taxon>
        <taxon>Bacillati</taxon>
        <taxon>Actinomycetota</taxon>
        <taxon>Actinomycetes</taxon>
        <taxon>Pseudonocardiales</taxon>
        <taxon>Pseudonocardiaceae</taxon>
        <taxon>Actinomycetospora</taxon>
    </lineage>
</organism>
<reference evidence="2 3" key="1">
    <citation type="submission" date="2020-07" db="EMBL/GenBank/DDBJ databases">
        <title>Sequencing the genomes of 1000 actinobacteria strains.</title>
        <authorList>
            <person name="Klenk H.-P."/>
        </authorList>
    </citation>
    <scope>NUCLEOTIDE SEQUENCE [LARGE SCALE GENOMIC DNA]</scope>
    <source>
        <strain evidence="2 3">DSM 45772</strain>
    </source>
</reference>
<evidence type="ECO:0000256" key="1">
    <source>
        <dbReference type="SAM" id="MobiDB-lite"/>
    </source>
</evidence>
<evidence type="ECO:0000313" key="2">
    <source>
        <dbReference type="EMBL" id="NYD38710.1"/>
    </source>
</evidence>
<gene>
    <name evidence="2" type="ORF">BJ983_004812</name>
</gene>